<evidence type="ECO:0000256" key="2">
    <source>
        <dbReference type="ARBA" id="ARBA00004191"/>
    </source>
</evidence>
<evidence type="ECO:0000313" key="7">
    <source>
        <dbReference type="EnsemblPlants" id="Kaladp0067s0019.1.v1.1"/>
    </source>
</evidence>
<feature type="chain" id="PRO_5029932837" description="Pectin acetylesterase" evidence="6">
    <location>
        <begin position="28"/>
        <end position="423"/>
    </location>
</feature>
<proteinExistence type="inferred from homology"/>
<keyword evidence="8" id="KW-1185">Reference proteome</keyword>
<protein>
    <recommendedName>
        <fullName evidence="6">Pectin acetylesterase</fullName>
        <ecNumber evidence="6">3.1.1.-</ecNumber>
    </recommendedName>
</protein>
<dbReference type="EC" id="3.1.1.-" evidence="6"/>
<name>A0A7N0UG55_KALFE</name>
<dbReference type="GO" id="GO:0071555">
    <property type="term" value="P:cell wall organization"/>
    <property type="evidence" value="ECO:0007669"/>
    <property type="project" value="UniProtKB-KW"/>
</dbReference>
<sequence>MYQHEKSSKWLIITALALALILPAARAQVYVNITYVPQAVRMGAVCLDGSPPAYHFDKGFGTGANNWLVQMEGGGWCHNVSNCMERMQTRLGSSTKMEKEIPFTGILSRLPGNNPDFYNWNRVKVRYCDGSSFTGDVEEVDHDIYKWLFDMEQTNVHYRGAKVFLAVMEDLLAKGMKNAQNAILSGCSAGGLTSILHCDVFRTVFPHAAKVKCLSDGGFFINAKDVSGGHAIETYFSQVVATHESAKNLPFSCTSKLKPSSCFFPQNAARFVQTPLFLLNSAYDSWQITHVLAPPEADPKGAWNRCKFNFNKCSPAQLQALRFFRGEFLRAVFQLGPSKTRGIFVDSCYLHCQTERQGLWLTPTSPKVQNLTIAKAVADWFYDRSPAWKFDCAYPACNPTCQNMFKQRAQSISVPELQMSLAV</sequence>
<evidence type="ECO:0000256" key="3">
    <source>
        <dbReference type="ARBA" id="ARBA00005784"/>
    </source>
</evidence>
<dbReference type="Proteomes" id="UP000594263">
    <property type="component" value="Unplaced"/>
</dbReference>
<dbReference type="GO" id="GO:0009505">
    <property type="term" value="C:plant-type cell wall"/>
    <property type="evidence" value="ECO:0007669"/>
    <property type="project" value="TreeGrafter"/>
</dbReference>
<dbReference type="GO" id="GO:0052793">
    <property type="term" value="F:pectin acetylesterase activity"/>
    <property type="evidence" value="ECO:0007669"/>
    <property type="project" value="TreeGrafter"/>
</dbReference>
<dbReference type="InterPro" id="IPR004963">
    <property type="entry name" value="PAE/NOTUM"/>
</dbReference>
<evidence type="ECO:0000256" key="1">
    <source>
        <dbReference type="ARBA" id="ARBA00003534"/>
    </source>
</evidence>
<keyword evidence="6" id="KW-0378">Hydrolase</keyword>
<keyword evidence="5 6" id="KW-0961">Cell wall biogenesis/degradation</keyword>
<comment type="subcellular location">
    <subcellularLocation>
        <location evidence="2 6">Secreted</location>
        <location evidence="2 6">Cell wall</location>
    </subcellularLocation>
</comment>
<reference evidence="7" key="1">
    <citation type="submission" date="2021-01" db="UniProtKB">
        <authorList>
            <consortium name="EnsemblPlants"/>
        </authorList>
    </citation>
    <scope>IDENTIFICATION</scope>
</reference>
<keyword evidence="6" id="KW-0732">Signal</keyword>
<feature type="signal peptide" evidence="6">
    <location>
        <begin position="1"/>
        <end position="27"/>
    </location>
</feature>
<evidence type="ECO:0000313" key="8">
    <source>
        <dbReference type="Proteomes" id="UP000594263"/>
    </source>
</evidence>
<keyword evidence="6" id="KW-0964">Secreted</keyword>
<comment type="function">
    <text evidence="1 6">Hydrolyzes acetyl esters in homogalacturonan regions of pectin. In type I primary cell wall, galacturonic acid residues of pectin can be acetylated at the O-2 and O-3 positions. Decreasing the degree of acetylation of pectin gels in vitro alters their physical properties.</text>
</comment>
<dbReference type="Gramene" id="Kaladp0067s0019.1.v1.1">
    <property type="protein sequence ID" value="Kaladp0067s0019.1.v1.1"/>
    <property type="gene ID" value="Kaladp0067s0019.v1.1"/>
</dbReference>
<keyword evidence="4 6" id="KW-0134">Cell wall</keyword>
<evidence type="ECO:0000256" key="5">
    <source>
        <dbReference type="ARBA" id="ARBA00023316"/>
    </source>
</evidence>
<dbReference type="OMA" id="NITRCAP"/>
<accession>A0A7N0UG55</accession>
<evidence type="ECO:0000256" key="6">
    <source>
        <dbReference type="RuleBase" id="RU363114"/>
    </source>
</evidence>
<comment type="similarity">
    <text evidence="3 6">Belongs to the pectinacetylesterase family.</text>
</comment>
<dbReference type="AlphaFoldDB" id="A0A7N0UG55"/>
<dbReference type="PANTHER" id="PTHR21562:SF93">
    <property type="entry name" value="PECTIN ACETYLESTERASE 8"/>
    <property type="match status" value="1"/>
</dbReference>
<dbReference type="PANTHER" id="PTHR21562">
    <property type="entry name" value="NOTUM-RELATED"/>
    <property type="match status" value="1"/>
</dbReference>
<dbReference type="EnsemblPlants" id="Kaladp0067s0019.1.v1.1">
    <property type="protein sequence ID" value="Kaladp0067s0019.1.v1.1"/>
    <property type="gene ID" value="Kaladp0067s0019.v1.1"/>
</dbReference>
<organism evidence="7 8">
    <name type="scientific">Kalanchoe fedtschenkoi</name>
    <name type="common">Lavender scallops</name>
    <name type="synonym">South American air plant</name>
    <dbReference type="NCBI Taxonomy" id="63787"/>
    <lineage>
        <taxon>Eukaryota</taxon>
        <taxon>Viridiplantae</taxon>
        <taxon>Streptophyta</taxon>
        <taxon>Embryophyta</taxon>
        <taxon>Tracheophyta</taxon>
        <taxon>Spermatophyta</taxon>
        <taxon>Magnoliopsida</taxon>
        <taxon>eudicotyledons</taxon>
        <taxon>Gunneridae</taxon>
        <taxon>Pentapetalae</taxon>
        <taxon>Saxifragales</taxon>
        <taxon>Crassulaceae</taxon>
        <taxon>Kalanchoe</taxon>
    </lineage>
</organism>
<evidence type="ECO:0000256" key="4">
    <source>
        <dbReference type="ARBA" id="ARBA00022512"/>
    </source>
</evidence>
<dbReference type="Pfam" id="PF03283">
    <property type="entry name" value="PAE"/>
    <property type="match status" value="1"/>
</dbReference>